<accession>A0A8J3U749</accession>
<evidence type="ECO:0000313" key="2">
    <source>
        <dbReference type="Proteomes" id="UP000622547"/>
    </source>
</evidence>
<dbReference type="RefSeq" id="WP_204074851.1">
    <property type="nucleotide sequence ID" value="NZ_BAABHI010000003.1"/>
</dbReference>
<dbReference type="SUPFAM" id="SSF50475">
    <property type="entry name" value="FMN-binding split barrel"/>
    <property type="match status" value="1"/>
</dbReference>
<organism evidence="1 2">
    <name type="scientific">Planotetraspora phitsanulokensis</name>
    <dbReference type="NCBI Taxonomy" id="575192"/>
    <lineage>
        <taxon>Bacteria</taxon>
        <taxon>Bacillati</taxon>
        <taxon>Actinomycetota</taxon>
        <taxon>Actinomycetes</taxon>
        <taxon>Streptosporangiales</taxon>
        <taxon>Streptosporangiaceae</taxon>
        <taxon>Planotetraspora</taxon>
    </lineage>
</organism>
<sequence>MKLDSAGLEILSRDECLDLLASMAIGRIVFTDHALPAVQPVAFCLIDGNVVIRTTIGSNVAAAAKNSVVAFEVDDFDAAMRAGWTVTAIGHARAVVEPDEISRFSLLPLTSWAPPNHDHFLHFIVMAPEQISGRRVRN</sequence>
<dbReference type="Pfam" id="PF12900">
    <property type="entry name" value="Pyridox_ox_2"/>
    <property type="match status" value="1"/>
</dbReference>
<name>A0A8J3U749_9ACTN</name>
<dbReference type="AlphaFoldDB" id="A0A8J3U749"/>
<protein>
    <submittedName>
        <fullName evidence="1">Pyridoxamine 5'-phosphate oxidase</fullName>
    </submittedName>
</protein>
<reference evidence="1 2" key="1">
    <citation type="submission" date="2021-01" db="EMBL/GenBank/DDBJ databases">
        <title>Whole genome shotgun sequence of Planotetraspora phitsanulokensis NBRC 104273.</title>
        <authorList>
            <person name="Komaki H."/>
            <person name="Tamura T."/>
        </authorList>
    </citation>
    <scope>NUCLEOTIDE SEQUENCE [LARGE SCALE GENOMIC DNA]</scope>
    <source>
        <strain evidence="1 2">NBRC 104273</strain>
    </source>
</reference>
<dbReference type="InterPro" id="IPR012349">
    <property type="entry name" value="Split_barrel_FMN-bd"/>
</dbReference>
<evidence type="ECO:0000313" key="1">
    <source>
        <dbReference type="EMBL" id="GII39272.1"/>
    </source>
</evidence>
<comment type="caution">
    <text evidence="1">The sequence shown here is derived from an EMBL/GenBank/DDBJ whole genome shotgun (WGS) entry which is preliminary data.</text>
</comment>
<dbReference type="Gene3D" id="2.30.110.10">
    <property type="entry name" value="Electron Transport, Fmn-binding Protein, Chain A"/>
    <property type="match status" value="1"/>
</dbReference>
<gene>
    <name evidence="1" type="ORF">Pph01_42750</name>
</gene>
<dbReference type="InterPro" id="IPR024747">
    <property type="entry name" value="Pyridox_Oxase-rel"/>
</dbReference>
<dbReference type="EMBL" id="BOOP01000019">
    <property type="protein sequence ID" value="GII39272.1"/>
    <property type="molecule type" value="Genomic_DNA"/>
</dbReference>
<dbReference type="Proteomes" id="UP000622547">
    <property type="component" value="Unassembled WGS sequence"/>
</dbReference>
<keyword evidence="2" id="KW-1185">Reference proteome</keyword>
<proteinExistence type="predicted"/>